<dbReference type="GO" id="GO:0022857">
    <property type="term" value="F:transmembrane transporter activity"/>
    <property type="evidence" value="ECO:0007669"/>
    <property type="project" value="TreeGrafter"/>
</dbReference>
<proteinExistence type="predicted"/>
<dbReference type="AlphaFoldDB" id="A0A077MFV2"/>
<reference evidence="4 5" key="1">
    <citation type="journal article" date="2013" name="ISME J.">
        <title>A metabolic model for members of the genus Tetrasphaera involved in enhanced biological phosphorus removal.</title>
        <authorList>
            <person name="Kristiansen R."/>
            <person name="Nguyen H.T.T."/>
            <person name="Saunders A.M."/>
            <person name="Nielsen J.L."/>
            <person name="Wimmer R."/>
            <person name="Le V.Q."/>
            <person name="McIlroy S.J."/>
            <person name="Petrovski S."/>
            <person name="Seviour R.J."/>
            <person name="Calteau A."/>
            <person name="Nielsen K.L."/>
            <person name="Nielsen P.H."/>
        </authorList>
    </citation>
    <scope>NUCLEOTIDE SEQUENCE [LARGE SCALE GENOMIC DNA]</scope>
    <source>
        <strain evidence="4 5">Ben 74</strain>
    </source>
</reference>
<dbReference type="EMBL" id="CAJC01000213">
    <property type="protein sequence ID" value="CCI55055.1"/>
    <property type="molecule type" value="Genomic_DNA"/>
</dbReference>
<protein>
    <submittedName>
        <fullName evidence="4">ABC transporter related</fullName>
    </submittedName>
</protein>
<dbReference type="InterPro" id="IPR027417">
    <property type="entry name" value="P-loop_NTPase"/>
</dbReference>
<dbReference type="PANTHER" id="PTHR24220">
    <property type="entry name" value="IMPORT ATP-BINDING PROTEIN"/>
    <property type="match status" value="1"/>
</dbReference>
<dbReference type="InterPro" id="IPR003439">
    <property type="entry name" value="ABC_transporter-like_ATP-bd"/>
</dbReference>
<dbReference type="Gene3D" id="3.40.50.300">
    <property type="entry name" value="P-loop containing nucleotide triphosphate hydrolases"/>
    <property type="match status" value="1"/>
</dbReference>
<dbReference type="InterPro" id="IPR017871">
    <property type="entry name" value="ABC_transporter-like_CS"/>
</dbReference>
<dbReference type="SMART" id="SM00382">
    <property type="entry name" value="AAA"/>
    <property type="match status" value="1"/>
</dbReference>
<dbReference type="GO" id="GO:0005524">
    <property type="term" value="F:ATP binding"/>
    <property type="evidence" value="ECO:0007669"/>
    <property type="project" value="UniProtKB-KW"/>
</dbReference>
<keyword evidence="1" id="KW-0547">Nucleotide-binding</keyword>
<dbReference type="Pfam" id="PF00005">
    <property type="entry name" value="ABC_tran"/>
    <property type="match status" value="1"/>
</dbReference>
<feature type="domain" description="ABC transporter" evidence="3">
    <location>
        <begin position="24"/>
        <end position="234"/>
    </location>
</feature>
<keyword evidence="5" id="KW-1185">Reference proteome</keyword>
<dbReference type="GO" id="GO:0016887">
    <property type="term" value="F:ATP hydrolysis activity"/>
    <property type="evidence" value="ECO:0007669"/>
    <property type="project" value="InterPro"/>
</dbReference>
<dbReference type="PROSITE" id="PS50893">
    <property type="entry name" value="ABC_TRANSPORTER_2"/>
    <property type="match status" value="1"/>
</dbReference>
<dbReference type="RefSeq" id="WP_201329099.1">
    <property type="nucleotide sequence ID" value="NZ_HF571038.1"/>
</dbReference>
<dbReference type="InterPro" id="IPR015854">
    <property type="entry name" value="ABC_transpr_LolD-like"/>
</dbReference>
<evidence type="ECO:0000256" key="2">
    <source>
        <dbReference type="ARBA" id="ARBA00022840"/>
    </source>
</evidence>
<comment type="caution">
    <text evidence="4">The sequence shown here is derived from an EMBL/GenBank/DDBJ whole genome shotgun (WGS) entry which is preliminary data.</text>
</comment>
<gene>
    <name evidence="4" type="ORF">BN13_970004</name>
</gene>
<dbReference type="STRING" id="1193518.BN13_970004"/>
<name>A0A077MFV2_9MICO</name>
<dbReference type="PROSITE" id="PS00211">
    <property type="entry name" value="ABC_TRANSPORTER_1"/>
    <property type="match status" value="1"/>
</dbReference>
<dbReference type="InterPro" id="IPR003593">
    <property type="entry name" value="AAA+_ATPase"/>
</dbReference>
<sequence length="235" mass="23577">MVTDSAYADSGLEALHSPRSGGWLAGAGLVVELGGRRVLDDVSIDVEPGLLTALTGPSGAGKSTLLWVLAGAAPASGGSVTLDGAAVGDRTVAARAGVVLVPQGNALVAALTAQENVLVPLAASGLSAAESRARGESALAAVGLSEARTHLVEELSGGQQQRVAVARALAAGPRVLLADEPTSDLDGTTRETIVALLAGQARAGAAVLMATHDPWCAEQADAEFHLDEGRITRIR</sequence>
<keyword evidence="2" id="KW-0067">ATP-binding</keyword>
<evidence type="ECO:0000313" key="4">
    <source>
        <dbReference type="EMBL" id="CCI55055.1"/>
    </source>
</evidence>
<dbReference type="GO" id="GO:0005886">
    <property type="term" value="C:plasma membrane"/>
    <property type="evidence" value="ECO:0007669"/>
    <property type="project" value="TreeGrafter"/>
</dbReference>
<evidence type="ECO:0000259" key="3">
    <source>
        <dbReference type="PROSITE" id="PS50893"/>
    </source>
</evidence>
<dbReference type="Proteomes" id="UP000035720">
    <property type="component" value="Unassembled WGS sequence"/>
</dbReference>
<organism evidence="4 5">
    <name type="scientific">Nostocoides jenkinsii Ben 74</name>
    <dbReference type="NCBI Taxonomy" id="1193518"/>
    <lineage>
        <taxon>Bacteria</taxon>
        <taxon>Bacillati</taxon>
        <taxon>Actinomycetota</taxon>
        <taxon>Actinomycetes</taxon>
        <taxon>Micrococcales</taxon>
        <taxon>Intrasporangiaceae</taxon>
        <taxon>Nostocoides</taxon>
    </lineage>
</organism>
<evidence type="ECO:0000313" key="5">
    <source>
        <dbReference type="Proteomes" id="UP000035720"/>
    </source>
</evidence>
<accession>A0A077MFV2</accession>
<dbReference type="SUPFAM" id="SSF52540">
    <property type="entry name" value="P-loop containing nucleoside triphosphate hydrolases"/>
    <property type="match status" value="1"/>
</dbReference>
<evidence type="ECO:0000256" key="1">
    <source>
        <dbReference type="ARBA" id="ARBA00022741"/>
    </source>
</evidence>